<organism evidence="1 2">
    <name type="scientific">Parasphingopyxis marina</name>
    <dbReference type="NCBI Taxonomy" id="2761622"/>
    <lineage>
        <taxon>Bacteria</taxon>
        <taxon>Pseudomonadati</taxon>
        <taxon>Pseudomonadota</taxon>
        <taxon>Alphaproteobacteria</taxon>
        <taxon>Sphingomonadales</taxon>
        <taxon>Sphingomonadaceae</taxon>
        <taxon>Parasphingopyxis</taxon>
    </lineage>
</organism>
<dbReference type="Proteomes" id="UP000564378">
    <property type="component" value="Unassembled WGS sequence"/>
</dbReference>
<evidence type="ECO:0000313" key="1">
    <source>
        <dbReference type="EMBL" id="MBC2778909.1"/>
    </source>
</evidence>
<evidence type="ECO:0008006" key="3">
    <source>
        <dbReference type="Google" id="ProtNLM"/>
    </source>
</evidence>
<gene>
    <name evidence="1" type="ORF">H6P80_14895</name>
</gene>
<reference evidence="1 2" key="1">
    <citation type="submission" date="2020-08" db="EMBL/GenBank/DDBJ databases">
        <title>Draft genome sequence of Parasphingopyxis sp. GrpM-11.</title>
        <authorList>
            <person name="Oh J."/>
            <person name="Roh D.-H."/>
        </authorList>
    </citation>
    <scope>NUCLEOTIDE SEQUENCE [LARGE SCALE GENOMIC DNA]</scope>
    <source>
        <strain evidence="1 2">GrpM-11</strain>
    </source>
</reference>
<accession>A0A842I2F8</accession>
<dbReference type="EMBL" id="JACJVJ010000003">
    <property type="protein sequence ID" value="MBC2778909.1"/>
    <property type="molecule type" value="Genomic_DNA"/>
</dbReference>
<sequence>MDLDDIMEVTAVDRATLKMLAERLRGSSSFEHFIYREAELDEAWRLIDLALATPDSGGDRKRLEDLRLAIAEAHDLVGVDHRPLAAAVRLEEAILADLAEPEGKTA</sequence>
<dbReference type="RefSeq" id="WP_185802217.1">
    <property type="nucleotide sequence ID" value="NZ_JACJVJ010000003.1"/>
</dbReference>
<keyword evidence="2" id="KW-1185">Reference proteome</keyword>
<dbReference type="AlphaFoldDB" id="A0A842I2F8"/>
<proteinExistence type="predicted"/>
<name>A0A842I2F8_9SPHN</name>
<comment type="caution">
    <text evidence="1">The sequence shown here is derived from an EMBL/GenBank/DDBJ whole genome shotgun (WGS) entry which is preliminary data.</text>
</comment>
<evidence type="ECO:0000313" key="2">
    <source>
        <dbReference type="Proteomes" id="UP000564378"/>
    </source>
</evidence>
<protein>
    <recommendedName>
        <fullName evidence="3">Hpt domain-containing protein</fullName>
    </recommendedName>
</protein>